<dbReference type="PANTHER" id="PTHR12242:SF1">
    <property type="entry name" value="MYND-TYPE DOMAIN-CONTAINING PROTEIN"/>
    <property type="match status" value="1"/>
</dbReference>
<evidence type="ECO:0000313" key="2">
    <source>
        <dbReference type="EMBL" id="CAI8038233.1"/>
    </source>
</evidence>
<dbReference type="EMBL" id="CASHTH010002986">
    <property type="protein sequence ID" value="CAI8038233.1"/>
    <property type="molecule type" value="Genomic_DNA"/>
</dbReference>
<evidence type="ECO:0000313" key="3">
    <source>
        <dbReference type="Proteomes" id="UP001174909"/>
    </source>
</evidence>
<proteinExistence type="predicted"/>
<feature type="transmembrane region" description="Helical" evidence="1">
    <location>
        <begin position="62"/>
        <end position="81"/>
    </location>
</feature>
<gene>
    <name evidence="2" type="ORF">GBAR_LOCUS21319</name>
</gene>
<dbReference type="Proteomes" id="UP001174909">
    <property type="component" value="Unassembled WGS sequence"/>
</dbReference>
<feature type="transmembrane region" description="Helical" evidence="1">
    <location>
        <begin position="130"/>
        <end position="154"/>
    </location>
</feature>
<dbReference type="PANTHER" id="PTHR12242">
    <property type="entry name" value="OS02G0130600 PROTEIN-RELATED"/>
    <property type="match status" value="1"/>
</dbReference>
<keyword evidence="3" id="KW-1185">Reference proteome</keyword>
<reference evidence="2" key="1">
    <citation type="submission" date="2023-03" db="EMBL/GenBank/DDBJ databases">
        <authorList>
            <person name="Steffen K."/>
            <person name="Cardenas P."/>
        </authorList>
    </citation>
    <scope>NUCLEOTIDE SEQUENCE</scope>
</reference>
<feature type="transmembrane region" description="Helical" evidence="1">
    <location>
        <begin position="88"/>
        <end position="108"/>
    </location>
</feature>
<keyword evidence="1" id="KW-0472">Membrane</keyword>
<dbReference type="AlphaFoldDB" id="A0AA35SYL0"/>
<keyword evidence="1" id="KW-0812">Transmembrane</keyword>
<organism evidence="2 3">
    <name type="scientific">Geodia barretti</name>
    <name type="common">Barrett's horny sponge</name>
    <dbReference type="NCBI Taxonomy" id="519541"/>
    <lineage>
        <taxon>Eukaryota</taxon>
        <taxon>Metazoa</taxon>
        <taxon>Porifera</taxon>
        <taxon>Demospongiae</taxon>
        <taxon>Heteroscleromorpha</taxon>
        <taxon>Tetractinellida</taxon>
        <taxon>Astrophorina</taxon>
        <taxon>Geodiidae</taxon>
        <taxon>Geodia</taxon>
    </lineage>
</organism>
<dbReference type="GO" id="GO:0016020">
    <property type="term" value="C:membrane"/>
    <property type="evidence" value="ECO:0007669"/>
    <property type="project" value="TreeGrafter"/>
</dbReference>
<evidence type="ECO:0000256" key="1">
    <source>
        <dbReference type="SAM" id="Phobius"/>
    </source>
</evidence>
<dbReference type="Pfam" id="PF21534">
    <property type="entry name" value="Rost"/>
    <property type="match status" value="1"/>
</dbReference>
<sequence>MFWALYITSHTVTVMVCIGFWSTQYEPCIRETENNTTLAASFIDRNTSTGSREDCGVDFLSIHVHGINAVLVICDIVLSLVPFNALHFLYPCIFTLNYVVFSGIYYAANGTNESGDPYIYSILNYAENPVMSSVAAILLVFLPAAMYVIPLLVACARDRVYQWMTERCNTFIEATESETTRHK</sequence>
<accession>A0AA35SYL0</accession>
<dbReference type="InterPro" id="IPR049352">
    <property type="entry name" value="Rost"/>
</dbReference>
<protein>
    <submittedName>
        <fullName evidence="2">Protein rolling stone</fullName>
    </submittedName>
</protein>
<keyword evidence="1" id="KW-1133">Transmembrane helix</keyword>
<comment type="caution">
    <text evidence="2">The sequence shown here is derived from an EMBL/GenBank/DDBJ whole genome shotgun (WGS) entry which is preliminary data.</text>
</comment>
<name>A0AA35SYL0_GEOBA</name>